<sequence>MASVKEMQGMQLKAATSTSARLGVTGNPGIPTGAMVLATKKTLYSSFEDMGILIAGPRVGKSTSLVIPALTAAPGAVVTTSNKRDVLDPTRDLRAQVGDVWVFDPQKVALEEPTWWWNPLTYVTDDTKAREARPTLRVLGDLGRSKDGRLLRGQGTEPPRRVLPRRSDREPADHGRVRLADERRPHRRARLPRRRTPARRTRFAPCSAARRSRATASTPRPSGWPRA</sequence>
<evidence type="ECO:0008006" key="4">
    <source>
        <dbReference type="Google" id="ProtNLM"/>
    </source>
</evidence>
<dbReference type="GO" id="GO:0016020">
    <property type="term" value="C:membrane"/>
    <property type="evidence" value="ECO:0007669"/>
    <property type="project" value="InterPro"/>
</dbReference>
<evidence type="ECO:0000313" key="2">
    <source>
        <dbReference type="EMBL" id="PTL71898.1"/>
    </source>
</evidence>
<gene>
    <name evidence="2" type="ORF">C1I63_02950</name>
</gene>
<evidence type="ECO:0000256" key="1">
    <source>
        <dbReference type="SAM" id="MobiDB-lite"/>
    </source>
</evidence>
<organism evidence="2 3">
    <name type="scientific">Rathayibacter caricis DSM 15933</name>
    <dbReference type="NCBI Taxonomy" id="1328867"/>
    <lineage>
        <taxon>Bacteria</taxon>
        <taxon>Bacillati</taxon>
        <taxon>Actinomycetota</taxon>
        <taxon>Actinomycetes</taxon>
        <taxon>Micrococcales</taxon>
        <taxon>Microbacteriaceae</taxon>
        <taxon>Rathayibacter</taxon>
    </lineage>
</organism>
<dbReference type="AlphaFoldDB" id="A0A2T4UQT8"/>
<feature type="compositionally biased region" description="Low complexity" evidence="1">
    <location>
        <begin position="203"/>
        <end position="221"/>
    </location>
</feature>
<feature type="region of interest" description="Disordered" evidence="1">
    <location>
        <begin position="144"/>
        <end position="227"/>
    </location>
</feature>
<dbReference type="InterPro" id="IPR027417">
    <property type="entry name" value="P-loop_NTPase"/>
</dbReference>
<comment type="caution">
    <text evidence="2">The sequence shown here is derived from an EMBL/GenBank/DDBJ whole genome shotgun (WGS) entry which is preliminary data.</text>
</comment>
<dbReference type="EMBL" id="PZPL01000001">
    <property type="protein sequence ID" value="PTL71898.1"/>
    <property type="molecule type" value="Genomic_DNA"/>
</dbReference>
<dbReference type="SUPFAM" id="SSF52540">
    <property type="entry name" value="P-loop containing nucleoside triphosphate hydrolases"/>
    <property type="match status" value="1"/>
</dbReference>
<protein>
    <recommendedName>
        <fullName evidence="4">TraD/TraG TraM recognition site domain-containing protein</fullName>
    </recommendedName>
</protein>
<feature type="compositionally biased region" description="Basic residues" evidence="1">
    <location>
        <begin position="185"/>
        <end position="202"/>
    </location>
</feature>
<dbReference type="InterPro" id="IPR003688">
    <property type="entry name" value="TraG/VirD4"/>
</dbReference>
<accession>A0A2T4UQT8</accession>
<name>A0A2T4UQT8_9MICO</name>
<proteinExistence type="predicted"/>
<feature type="compositionally biased region" description="Basic and acidic residues" evidence="1">
    <location>
        <begin position="165"/>
        <end position="184"/>
    </location>
</feature>
<reference evidence="2 3" key="1">
    <citation type="submission" date="2018-03" db="EMBL/GenBank/DDBJ databases">
        <title>Bacteriophage NCPPB3778 and a type I-E CRISPR drive the evolution of the US Biological Select Agent, Rathayibacter toxicus.</title>
        <authorList>
            <person name="Davis E.W.II."/>
            <person name="Tabima J.F."/>
            <person name="Weisberg A.J."/>
            <person name="Dantas Lopes L."/>
            <person name="Wiseman M.S."/>
            <person name="Wiseman M.S."/>
            <person name="Pupko T."/>
            <person name="Belcher M.S."/>
            <person name="Sechler A.J."/>
            <person name="Tancos M.A."/>
            <person name="Schroeder B.K."/>
            <person name="Murray T.D."/>
            <person name="Luster D.G."/>
            <person name="Schneider W.L."/>
            <person name="Rogers E."/>
            <person name="Andreote F.D."/>
            <person name="Grunwald N.J."/>
            <person name="Putnam M.L."/>
            <person name="Chang J.H."/>
        </authorList>
    </citation>
    <scope>NUCLEOTIDE SEQUENCE [LARGE SCALE GENOMIC DNA]</scope>
    <source>
        <strain evidence="2 3">DSM 15933</strain>
    </source>
</reference>
<keyword evidence="3" id="KW-1185">Reference proteome</keyword>
<dbReference type="Pfam" id="PF02534">
    <property type="entry name" value="T4SS-DNA_transf"/>
    <property type="match status" value="1"/>
</dbReference>
<evidence type="ECO:0000313" key="3">
    <source>
        <dbReference type="Proteomes" id="UP000241085"/>
    </source>
</evidence>
<dbReference type="Proteomes" id="UP000241085">
    <property type="component" value="Unassembled WGS sequence"/>
</dbReference>